<evidence type="ECO:0000313" key="2">
    <source>
        <dbReference type="Proteomes" id="UP000033900"/>
    </source>
</evidence>
<organism evidence="1 2">
    <name type="scientific">Microbacterium hydrocarbonoxydans</name>
    <dbReference type="NCBI Taxonomy" id="273678"/>
    <lineage>
        <taxon>Bacteria</taxon>
        <taxon>Bacillati</taxon>
        <taxon>Actinomycetota</taxon>
        <taxon>Actinomycetes</taxon>
        <taxon>Micrococcales</taxon>
        <taxon>Microbacteriaceae</taxon>
        <taxon>Microbacterium</taxon>
    </lineage>
</organism>
<sequence>MTDLIAELELQEKELVFDRFDHADAWRLGTRITEIAQTAGHGVGIDIRRPGLILFRAALPGITPDQEVWIARKAALVLRMETSSALVDARFTAAGIDAAGSGWLGDEYAITGGSFPIRVRGVGVVAAATASGLSSQDDHDLIVDGIRSFLAERA</sequence>
<dbReference type="Proteomes" id="UP000033900">
    <property type="component" value="Unassembled WGS sequence"/>
</dbReference>
<dbReference type="PATRIC" id="fig|273678.4.peg.1681"/>
<dbReference type="InterPro" id="IPR010371">
    <property type="entry name" value="YBR137W-like"/>
</dbReference>
<evidence type="ECO:0008006" key="3">
    <source>
        <dbReference type="Google" id="ProtNLM"/>
    </source>
</evidence>
<dbReference type="InterPro" id="IPR038084">
    <property type="entry name" value="PduO/GlcC-like_sf"/>
</dbReference>
<dbReference type="Gene3D" id="3.30.450.150">
    <property type="entry name" value="Haem-degrading domain"/>
    <property type="match status" value="1"/>
</dbReference>
<dbReference type="SUPFAM" id="SSF143744">
    <property type="entry name" value="GlcG-like"/>
    <property type="match status" value="1"/>
</dbReference>
<dbReference type="RefSeq" id="WP_045257303.1">
    <property type="nucleotide sequence ID" value="NZ_CP158847.1"/>
</dbReference>
<dbReference type="STRING" id="273678.RS84_01679"/>
<evidence type="ECO:0000313" key="1">
    <source>
        <dbReference type="EMBL" id="KJL48050.1"/>
    </source>
</evidence>
<reference evidence="1 2" key="1">
    <citation type="submission" date="2015-02" db="EMBL/GenBank/DDBJ databases">
        <title>Draft genome sequences of ten Microbacterium spp. with emphasis on heavy metal contaminated environments.</title>
        <authorList>
            <person name="Corretto E."/>
        </authorList>
    </citation>
    <scope>NUCLEOTIDE SEQUENCE [LARGE SCALE GENOMIC DNA]</scope>
    <source>
        <strain evidence="1 2">SA35</strain>
    </source>
</reference>
<protein>
    <recommendedName>
        <fullName evidence="3">Heme-degrading domain-containing protein</fullName>
    </recommendedName>
</protein>
<dbReference type="Pfam" id="PF03928">
    <property type="entry name" value="HbpS-like"/>
    <property type="match status" value="1"/>
</dbReference>
<dbReference type="InterPro" id="IPR005624">
    <property type="entry name" value="PduO/GlcC-like"/>
</dbReference>
<dbReference type="NCBIfam" id="NF002696">
    <property type="entry name" value="PRK02487.1-5"/>
    <property type="match status" value="1"/>
</dbReference>
<keyword evidence="2" id="KW-1185">Reference proteome</keyword>
<proteinExistence type="predicted"/>
<dbReference type="OrthoDB" id="9815315at2"/>
<dbReference type="EMBL" id="JYJB01000008">
    <property type="protein sequence ID" value="KJL48050.1"/>
    <property type="molecule type" value="Genomic_DNA"/>
</dbReference>
<comment type="caution">
    <text evidence="1">The sequence shown here is derived from an EMBL/GenBank/DDBJ whole genome shotgun (WGS) entry which is preliminary data.</text>
</comment>
<dbReference type="PANTHER" id="PTHR28255:SF1">
    <property type="entry name" value="UPF0303 PROTEIN YBR137W"/>
    <property type="match status" value="1"/>
</dbReference>
<dbReference type="PANTHER" id="PTHR28255">
    <property type="match status" value="1"/>
</dbReference>
<accession>A0A0M2HT04</accession>
<dbReference type="AlphaFoldDB" id="A0A0M2HT04"/>
<gene>
    <name evidence="1" type="ORF">RS84_01679</name>
</gene>
<name>A0A0M2HT04_9MICO</name>